<protein>
    <submittedName>
        <fullName evidence="3">Uncharacterized protein</fullName>
    </submittedName>
</protein>
<proteinExistence type="predicted"/>
<feature type="compositionally biased region" description="Basic and acidic residues" evidence="1">
    <location>
        <begin position="203"/>
        <end position="218"/>
    </location>
</feature>
<reference evidence="3" key="1">
    <citation type="submission" date="2020-02" db="EMBL/GenBank/DDBJ databases">
        <authorList>
            <person name="Palmer J.M."/>
        </authorList>
    </citation>
    <scope>NUCLEOTIDE SEQUENCE</scope>
    <source>
        <strain evidence="3">EPUS1.4</strain>
        <tissue evidence="3">Thallus</tissue>
    </source>
</reference>
<name>A0A8H7DZQ1_9EURO</name>
<accession>A0A8H7DZQ1</accession>
<dbReference type="AlphaFoldDB" id="A0A8H7DZQ1"/>
<feature type="transmembrane region" description="Helical" evidence="2">
    <location>
        <begin position="73"/>
        <end position="94"/>
    </location>
</feature>
<evidence type="ECO:0000313" key="4">
    <source>
        <dbReference type="Proteomes" id="UP000606974"/>
    </source>
</evidence>
<keyword evidence="2" id="KW-0472">Membrane</keyword>
<evidence type="ECO:0000256" key="1">
    <source>
        <dbReference type="SAM" id="MobiDB-lite"/>
    </source>
</evidence>
<evidence type="ECO:0000256" key="2">
    <source>
        <dbReference type="SAM" id="Phobius"/>
    </source>
</evidence>
<feature type="region of interest" description="Disordered" evidence="1">
    <location>
        <begin position="203"/>
        <end position="223"/>
    </location>
</feature>
<evidence type="ECO:0000313" key="3">
    <source>
        <dbReference type="EMBL" id="KAF7503560.1"/>
    </source>
</evidence>
<keyword evidence="2" id="KW-1133">Transmembrane helix</keyword>
<dbReference type="OrthoDB" id="5392633at2759"/>
<feature type="transmembrane region" description="Helical" evidence="2">
    <location>
        <begin position="129"/>
        <end position="147"/>
    </location>
</feature>
<dbReference type="EMBL" id="JAACFV010000172">
    <property type="protein sequence ID" value="KAF7503560.1"/>
    <property type="molecule type" value="Genomic_DNA"/>
</dbReference>
<keyword evidence="2" id="KW-0812">Transmembrane</keyword>
<organism evidence="3 4">
    <name type="scientific">Endocarpon pusillum</name>
    <dbReference type="NCBI Taxonomy" id="364733"/>
    <lineage>
        <taxon>Eukaryota</taxon>
        <taxon>Fungi</taxon>
        <taxon>Dikarya</taxon>
        <taxon>Ascomycota</taxon>
        <taxon>Pezizomycotina</taxon>
        <taxon>Eurotiomycetes</taxon>
        <taxon>Chaetothyriomycetidae</taxon>
        <taxon>Verrucariales</taxon>
        <taxon>Verrucariaceae</taxon>
        <taxon>Endocarpon</taxon>
    </lineage>
</organism>
<keyword evidence="4" id="KW-1185">Reference proteome</keyword>
<dbReference type="Proteomes" id="UP000606974">
    <property type="component" value="Unassembled WGS sequence"/>
</dbReference>
<comment type="caution">
    <text evidence="3">The sequence shown here is derived from an EMBL/GenBank/DDBJ whole genome shotgun (WGS) entry which is preliminary data.</text>
</comment>
<gene>
    <name evidence="3" type="ORF">GJ744_003633</name>
</gene>
<sequence length="512" mass="57321">MLYGIPASDSAEESTDSHSLPPVLFCNQQDSSDLQIPLGACEFWEEDDTKFSPGSSMVPVRVFSPVMKSLVQIAIWNSVSFWLVLVMIANTLTYNGFMSHNITTDSITRLFLVGVYAAANAGHQCRTTILLYRNFTSVLFQTCWIFICREFIFLDRKLYKDNCKWFNSNDEDQVLFIDMDSRSFIFRLFGMTERSDTYQVPEKSEREIARAGAEKPEEFSPDDEDERYYLMAQKKEESKFDQCVKPSREAEIKAYEKAADAALEKTLANVAVLLGICLSTALAPWASTEKIDATSAQLGSYALLLSVSTGLTALVGSISQLTNTVYSARMLLLFQEKTITANNETHRDEVKANQFSLRDDVDFGFSKSIDGQSQLTWYGLWRSTSSLGQLPWLLFGSALMLIPNFHRNGKTGRSCEDCRHCKTCRNSGKWLCFTVHGVNFTCETYTWYPSVESGSRKEVATSVRPVSADNGVFADNVVSANSGGLANSGTQQKKRVGKVAQQLKPPLPLIPW</sequence>